<dbReference type="AlphaFoldDB" id="E4YUZ9"/>
<dbReference type="GO" id="GO:0006396">
    <property type="term" value="P:RNA processing"/>
    <property type="evidence" value="ECO:0007669"/>
    <property type="project" value="InterPro"/>
</dbReference>
<sequence length="826" mass="92200">MYNNGRFNSRPNFRQTMKKKKGNALAHLEKFTAVQQLAIFAPDLTITVTQYNENQFFKASTFFRGRQIEAIHKGKKSARQALCSKIIKQFKLLDEHRGAGASESMSIGMHLEEELPNSESNSFKSEISSDHLQSMEVVTHMEPELKSEQAGPLAKAHGYTGSYNCSNILNQLDNDGRTIPKMEAQAQNMDTSYVNLMPPPVINHTRSVPRNNANEEYKLPSTGISTHDAKTPTSHLFEKFKSGVDFQFSDTIRDDNTGLFVIQLGFTDGVMFEGYGRNKKLAKHHACAVALEARLHMGPFDLPEGCGLGNKQSKPGSSSNSFIKPTDAALLNQIDSLIGKAKKESFPSPSKDPMYVEPGRIISRVNELHPGIGSQIVCTQDEGKQSLFHCSVNIMGTEFLGHGRAKKQAKHDLCSKILRDMHGYNLKAPRAGQEIFCSEDIQTRGRVADKMQDAIVMKFNELCTNGVDQDAHKMKVLAGICMTREPVTDESEETPTVIALGTGTKTMTGDYISSIGTAVIDCHGEIISRRNLKRYFYAELQKITNGEGLASIFERKDGQGKFALRDGIKFHLYINTTTCGDARVFNPNSDDDFEDFNIGKGSRGILRSKIENGEGTVPIKKEESVLTWDGIIGNARLKTMSCSDKVMRWNVLGLQGALLNQLIEPIYLSSISLGGLYHRQHFPRAMFERIDDIGLDLGSSFKLNKPMMSPCGTEEPRRAKNTPPFSINWCIIDETLEKIDTVTGKQTNKISSRLCKRELFQLYLLGPVVDKSYATKIQEIKTKSYLDAKNLSTEYQSVKNGLYEKMKSSNVGYWVKKPEEFESFAI</sequence>
<gene>
    <name evidence="2" type="ORF">GSOID_T00019844001</name>
</gene>
<protein>
    <recommendedName>
        <fullName evidence="1">A to I editase domain-containing protein</fullName>
    </recommendedName>
</protein>
<dbReference type="SMART" id="SM00552">
    <property type="entry name" value="ADEAMc"/>
    <property type="match status" value="1"/>
</dbReference>
<evidence type="ECO:0000313" key="2">
    <source>
        <dbReference type="EMBL" id="CBY39288.1"/>
    </source>
</evidence>
<dbReference type="SMART" id="SM00358">
    <property type="entry name" value="DSRM"/>
    <property type="match status" value="2"/>
</dbReference>
<dbReference type="InterPro" id="IPR002466">
    <property type="entry name" value="A_deamin"/>
</dbReference>
<name>E4YUZ9_OIKDI</name>
<dbReference type="Proteomes" id="UP000011014">
    <property type="component" value="Unassembled WGS sequence"/>
</dbReference>
<accession>E4YUZ9</accession>
<dbReference type="Gene3D" id="3.30.160.20">
    <property type="match status" value="2"/>
</dbReference>
<dbReference type="PROSITE" id="PS50141">
    <property type="entry name" value="A_DEAMIN_EDITASE"/>
    <property type="match status" value="1"/>
</dbReference>
<reference evidence="2" key="1">
    <citation type="journal article" date="2010" name="Science">
        <title>Plasticity of animal genome architecture unmasked by rapid evolution of a pelagic tunicate.</title>
        <authorList>
            <person name="Denoeud F."/>
            <person name="Henriet S."/>
            <person name="Mungpakdee S."/>
            <person name="Aury J.M."/>
            <person name="Da Silva C."/>
            <person name="Brinkmann H."/>
            <person name="Mikhaleva J."/>
            <person name="Olsen L.C."/>
            <person name="Jubin C."/>
            <person name="Canestro C."/>
            <person name="Bouquet J.M."/>
            <person name="Danks G."/>
            <person name="Poulain J."/>
            <person name="Campsteijn C."/>
            <person name="Adamski M."/>
            <person name="Cross I."/>
            <person name="Yadetie F."/>
            <person name="Muffato M."/>
            <person name="Louis A."/>
            <person name="Butcher S."/>
            <person name="Tsagkogeorga G."/>
            <person name="Konrad A."/>
            <person name="Singh S."/>
            <person name="Jensen M.F."/>
            <person name="Cong E.H."/>
            <person name="Eikeseth-Otteraa H."/>
            <person name="Noel B."/>
            <person name="Anthouard V."/>
            <person name="Porcel B.M."/>
            <person name="Kachouri-Lafond R."/>
            <person name="Nishino A."/>
            <person name="Ugolini M."/>
            <person name="Chourrout P."/>
            <person name="Nishida H."/>
            <person name="Aasland R."/>
            <person name="Huzurbazar S."/>
            <person name="Westhof E."/>
            <person name="Delsuc F."/>
            <person name="Lehrach H."/>
            <person name="Reinhardt R."/>
            <person name="Weissenbach J."/>
            <person name="Roy S.W."/>
            <person name="Artiguenave F."/>
            <person name="Postlethwait J.H."/>
            <person name="Manak J.R."/>
            <person name="Thompson E.M."/>
            <person name="Jaillon O."/>
            <person name="Du Pasquier L."/>
            <person name="Boudinot P."/>
            <person name="Liberles D.A."/>
            <person name="Volff J.N."/>
            <person name="Philippe H."/>
            <person name="Lenhard B."/>
            <person name="Roest Crollius H."/>
            <person name="Wincker P."/>
            <person name="Chourrout D."/>
        </authorList>
    </citation>
    <scope>NUCLEOTIDE SEQUENCE [LARGE SCALE GENOMIC DNA]</scope>
</reference>
<dbReference type="GO" id="GO:0008251">
    <property type="term" value="F:tRNA-specific adenosine deaminase activity"/>
    <property type="evidence" value="ECO:0007669"/>
    <property type="project" value="TreeGrafter"/>
</dbReference>
<dbReference type="GO" id="GO:0003726">
    <property type="term" value="F:double-stranded RNA adenosine deaminase activity"/>
    <property type="evidence" value="ECO:0007669"/>
    <property type="project" value="TreeGrafter"/>
</dbReference>
<dbReference type="EMBL" id="FN655487">
    <property type="protein sequence ID" value="CBY39288.1"/>
    <property type="molecule type" value="Genomic_DNA"/>
</dbReference>
<dbReference type="PANTHER" id="PTHR10910:SF62">
    <property type="entry name" value="AT07585P-RELATED"/>
    <property type="match status" value="1"/>
</dbReference>
<feature type="domain" description="A to I editase" evidence="1">
    <location>
        <begin position="499"/>
        <end position="824"/>
    </location>
</feature>
<proteinExistence type="predicted"/>
<dbReference type="GO" id="GO:0005737">
    <property type="term" value="C:cytoplasm"/>
    <property type="evidence" value="ECO:0007669"/>
    <property type="project" value="TreeGrafter"/>
</dbReference>
<dbReference type="InterPro" id="IPR014720">
    <property type="entry name" value="dsRBD_dom"/>
</dbReference>
<evidence type="ECO:0000259" key="1">
    <source>
        <dbReference type="PROSITE" id="PS50141"/>
    </source>
</evidence>
<dbReference type="PANTHER" id="PTHR10910">
    <property type="entry name" value="EUKARYOTE SPECIFIC DSRNA BINDING PROTEIN"/>
    <property type="match status" value="1"/>
</dbReference>
<dbReference type="GO" id="GO:0005730">
    <property type="term" value="C:nucleolus"/>
    <property type="evidence" value="ECO:0007669"/>
    <property type="project" value="TreeGrafter"/>
</dbReference>
<dbReference type="SUPFAM" id="SSF54768">
    <property type="entry name" value="dsRNA-binding domain-like"/>
    <property type="match status" value="2"/>
</dbReference>
<dbReference type="GO" id="GO:0006382">
    <property type="term" value="P:adenosine to inosine editing"/>
    <property type="evidence" value="ECO:0007669"/>
    <property type="project" value="TreeGrafter"/>
</dbReference>
<dbReference type="Pfam" id="PF02137">
    <property type="entry name" value="A_deamin"/>
    <property type="match status" value="1"/>
</dbReference>
<organism evidence="2">
    <name type="scientific">Oikopleura dioica</name>
    <name type="common">Tunicate</name>
    <dbReference type="NCBI Taxonomy" id="34765"/>
    <lineage>
        <taxon>Eukaryota</taxon>
        <taxon>Metazoa</taxon>
        <taxon>Chordata</taxon>
        <taxon>Tunicata</taxon>
        <taxon>Appendicularia</taxon>
        <taxon>Copelata</taxon>
        <taxon>Oikopleuridae</taxon>
        <taxon>Oikopleura</taxon>
    </lineage>
</organism>
<dbReference type="GO" id="GO:0003725">
    <property type="term" value="F:double-stranded RNA binding"/>
    <property type="evidence" value="ECO:0007669"/>
    <property type="project" value="TreeGrafter"/>
</dbReference>